<protein>
    <submittedName>
        <fullName evidence="8">2-methylcitrate dehydratase</fullName>
    </submittedName>
</protein>
<keyword evidence="3 5" id="KW-0728">SH3 domain</keyword>
<evidence type="ECO:0000313" key="8">
    <source>
        <dbReference type="EMBL" id="KAF5595222.1"/>
    </source>
</evidence>
<dbReference type="PANTHER" id="PTHR16943">
    <property type="entry name" value="2-METHYLCITRATE DEHYDRATASE-RELATED"/>
    <property type="match status" value="1"/>
</dbReference>
<dbReference type="SUPFAM" id="SSF50044">
    <property type="entry name" value="SH3-domain"/>
    <property type="match status" value="1"/>
</dbReference>
<dbReference type="Pfam" id="PF00018">
    <property type="entry name" value="SH3_1"/>
    <property type="match status" value="1"/>
</dbReference>
<dbReference type="InterPro" id="IPR042183">
    <property type="entry name" value="MmgE/PrpD_sf_1"/>
</dbReference>
<dbReference type="AlphaFoldDB" id="A0A8H5PEV4"/>
<dbReference type="Pfam" id="PF19305">
    <property type="entry name" value="MmgE_PrpD_C"/>
    <property type="match status" value="1"/>
</dbReference>
<feature type="compositionally biased region" description="Low complexity" evidence="6">
    <location>
        <begin position="600"/>
        <end position="618"/>
    </location>
</feature>
<evidence type="ECO:0000256" key="2">
    <source>
        <dbReference type="ARBA" id="ARBA00011245"/>
    </source>
</evidence>
<comment type="subunit">
    <text evidence="2">Monomer.</text>
</comment>
<dbReference type="Gene3D" id="2.30.30.40">
    <property type="entry name" value="SH3 Domains"/>
    <property type="match status" value="1"/>
</dbReference>
<dbReference type="GO" id="GO:0005739">
    <property type="term" value="C:mitochondrion"/>
    <property type="evidence" value="ECO:0007669"/>
    <property type="project" value="TreeGrafter"/>
</dbReference>
<proteinExistence type="inferred from homology"/>
<dbReference type="SMART" id="SM00326">
    <property type="entry name" value="SH3"/>
    <property type="match status" value="1"/>
</dbReference>
<dbReference type="FunFam" id="1.10.4100.10:FF:000001">
    <property type="entry name" value="2-methylcitrate dehydratase"/>
    <property type="match status" value="1"/>
</dbReference>
<reference evidence="8 9" key="1">
    <citation type="submission" date="2020-05" db="EMBL/GenBank/DDBJ databases">
        <title>Identification and distribution of gene clusters putatively required for synthesis of sphingolipid metabolism inhibitors in phylogenetically diverse species of the filamentous fungus Fusarium.</title>
        <authorList>
            <person name="Kim H.-S."/>
            <person name="Busman M."/>
            <person name="Brown D.W."/>
            <person name="Divon H."/>
            <person name="Uhlig S."/>
            <person name="Proctor R.H."/>
        </authorList>
    </citation>
    <scope>NUCLEOTIDE SEQUENCE [LARGE SCALE GENOMIC DNA]</scope>
    <source>
        <strain evidence="8 9">NRRL 36939</strain>
    </source>
</reference>
<dbReference type="Gene3D" id="3.30.1330.120">
    <property type="entry name" value="2-methylcitrate dehydratase PrpD"/>
    <property type="match status" value="1"/>
</dbReference>
<feature type="region of interest" description="Disordered" evidence="6">
    <location>
        <begin position="731"/>
        <end position="769"/>
    </location>
</feature>
<dbReference type="InterPro" id="IPR042188">
    <property type="entry name" value="MmgE/PrpD_sf_2"/>
</dbReference>
<dbReference type="PROSITE" id="PS50002">
    <property type="entry name" value="SH3"/>
    <property type="match status" value="1"/>
</dbReference>
<dbReference type="NCBIfam" id="TIGR02330">
    <property type="entry name" value="prpD"/>
    <property type="match status" value="1"/>
</dbReference>
<feature type="compositionally biased region" description="Pro residues" evidence="6">
    <location>
        <begin position="630"/>
        <end position="646"/>
    </location>
</feature>
<dbReference type="Proteomes" id="UP000546213">
    <property type="component" value="Unassembled WGS sequence"/>
</dbReference>
<name>A0A8H5PEV4_9HYPO</name>
<dbReference type="SUPFAM" id="SSF103378">
    <property type="entry name" value="2-methylcitrate dehydratase PrpD"/>
    <property type="match status" value="1"/>
</dbReference>
<dbReference type="PANTHER" id="PTHR16943:SF16">
    <property type="entry name" value="2-METHYLCITRATE DEHYDRATASE-RELATED"/>
    <property type="match status" value="1"/>
</dbReference>
<dbReference type="InterPro" id="IPR045337">
    <property type="entry name" value="MmgE_PrpD_C"/>
</dbReference>
<dbReference type="NCBIfam" id="NF006943">
    <property type="entry name" value="PRK09425.1"/>
    <property type="match status" value="1"/>
</dbReference>
<evidence type="ECO:0000256" key="3">
    <source>
        <dbReference type="ARBA" id="ARBA00022443"/>
    </source>
</evidence>
<feature type="region of interest" description="Disordered" evidence="6">
    <location>
        <begin position="579"/>
        <end position="646"/>
    </location>
</feature>
<dbReference type="FunFam" id="3.30.1330.120:FF:000001">
    <property type="entry name" value="2-methylcitrate dehydratase"/>
    <property type="match status" value="1"/>
</dbReference>
<dbReference type="GO" id="GO:0019679">
    <property type="term" value="P:propionate metabolic process, methylcitrate cycle"/>
    <property type="evidence" value="ECO:0007669"/>
    <property type="project" value="InterPro"/>
</dbReference>
<evidence type="ECO:0000256" key="6">
    <source>
        <dbReference type="SAM" id="MobiDB-lite"/>
    </source>
</evidence>
<dbReference type="OrthoDB" id="10055203at2759"/>
<keyword evidence="9" id="KW-1185">Reference proteome</keyword>
<dbReference type="Gene3D" id="1.10.4100.10">
    <property type="entry name" value="2-methylcitrate dehydratase PrpD"/>
    <property type="match status" value="1"/>
</dbReference>
<dbReference type="InterPro" id="IPR045336">
    <property type="entry name" value="MmgE_PrpD_N"/>
</dbReference>
<dbReference type="InterPro" id="IPR001452">
    <property type="entry name" value="SH3_domain"/>
</dbReference>
<dbReference type="Pfam" id="PF03972">
    <property type="entry name" value="MmgE_PrpD_N"/>
    <property type="match status" value="1"/>
</dbReference>
<gene>
    <name evidence="8" type="ORF">FPCIR_4517</name>
</gene>
<comment type="similarity">
    <text evidence="1">Belongs to the PrpD family.</text>
</comment>
<keyword evidence="4" id="KW-0456">Lyase</keyword>
<evidence type="ECO:0000256" key="4">
    <source>
        <dbReference type="ARBA" id="ARBA00023239"/>
    </source>
</evidence>
<dbReference type="InterPro" id="IPR036148">
    <property type="entry name" value="MmgE/PrpD_sf"/>
</dbReference>
<evidence type="ECO:0000259" key="7">
    <source>
        <dbReference type="PROSITE" id="PS50002"/>
    </source>
</evidence>
<accession>A0A8H5PEV4</accession>
<evidence type="ECO:0000313" key="9">
    <source>
        <dbReference type="Proteomes" id="UP000546213"/>
    </source>
</evidence>
<organism evidence="8 9">
    <name type="scientific">Fusarium pseudocircinatum</name>
    <dbReference type="NCBI Taxonomy" id="56676"/>
    <lineage>
        <taxon>Eukaryota</taxon>
        <taxon>Fungi</taxon>
        <taxon>Dikarya</taxon>
        <taxon>Ascomycota</taxon>
        <taxon>Pezizomycotina</taxon>
        <taxon>Sordariomycetes</taxon>
        <taxon>Hypocreomycetidae</taxon>
        <taxon>Hypocreales</taxon>
        <taxon>Nectriaceae</taxon>
        <taxon>Fusarium</taxon>
        <taxon>Fusarium fujikuroi species complex</taxon>
    </lineage>
</organism>
<evidence type="ECO:0000256" key="1">
    <source>
        <dbReference type="ARBA" id="ARBA00006174"/>
    </source>
</evidence>
<dbReference type="GO" id="GO:0051537">
    <property type="term" value="F:2 iron, 2 sulfur cluster binding"/>
    <property type="evidence" value="ECO:0007669"/>
    <property type="project" value="InterPro"/>
</dbReference>
<dbReference type="CDD" id="cd00174">
    <property type="entry name" value="SH3"/>
    <property type="match status" value="1"/>
</dbReference>
<comment type="caution">
    <text evidence="8">The sequence shown here is derived from an EMBL/GenBank/DDBJ whole genome shotgun (WGS) entry which is preliminary data.</text>
</comment>
<sequence length="800" mass="87356">MSAVNRTLRTASKQLRFQSPRGLRVAAPLVARSAFGAARSSLPASHGAAFSTSVARRSGAPNMSSADREYDPEIKDIADYVANKTIDSELAFDTARWILLDTLGCGLEGLRFKECSKLLGPIVPGTVVPNGPKVPGTPFQLDPVNAAFNIGAMIRWLDFNDCWLAAEWGHPSDNLGAILAVADWINRTNKAGGNLAGGKTFVVKDVLEAMIKAHEIQGCLALLNSYNKVGLDHVVLVKVASTAVVSKMLGLNEKQIADAVTQAWVDGQSLRTYRHTPNTMSRKSWAAGDACQRAVNLALKVLKGEQGVPTVLSAPVWGFYDVLFKGQKFEFQRPYGSYVMENVLFKVSYPAEFHSQTAVEASEKIHHLLKSQGKSAADIKSITCRTHEACIRIIDKQFKPMDNFADRDHCIQYMCATMLVFGRLEATDYVDGGEAATSPLVESLRQKIKCVEDPQYTKDYHDPKLRTISNALTVELNDGTVLDEVAVEAPLGHRLRREEAKPVILEKYKRHLGPHYPEARVKELVELNLDAKKLESTPVDEYVDLYTVESTPEFAPELENLLERGVIDDSVYDTINTALPGESSLSGPLKTATGNKNVNTAAPKAATPAPAAHAPPTKAFEDLKVKSHSPAPPAYDQTPPPGPPPRNVKPTVANARALYCYAASDGRDLSFEKDDRIAVYEYMNQDWWMGRNERTGQEGIFPRNYVLVDQETKKPVAPIPQPQYGYPAYSQGPPPQQNPYNSHVPPMAVAEGSGQPQGQEGDGKDNKVNEYGKKFGKKLGNAAIFGAGATIGGNIVNSIF</sequence>
<dbReference type="InterPro" id="IPR036028">
    <property type="entry name" value="SH3-like_dom_sf"/>
</dbReference>
<dbReference type="InterPro" id="IPR012705">
    <property type="entry name" value="2Me_IsoCit_deHydtase_PrpD"/>
</dbReference>
<dbReference type="EMBL" id="JAAOAS010000093">
    <property type="protein sequence ID" value="KAF5595222.1"/>
    <property type="molecule type" value="Genomic_DNA"/>
</dbReference>
<feature type="domain" description="SH3" evidence="7">
    <location>
        <begin position="650"/>
        <end position="711"/>
    </location>
</feature>
<dbReference type="GO" id="GO:0047547">
    <property type="term" value="F:2-methylcitrate dehydratase activity"/>
    <property type="evidence" value="ECO:0007669"/>
    <property type="project" value="InterPro"/>
</dbReference>
<evidence type="ECO:0000256" key="5">
    <source>
        <dbReference type="PROSITE-ProRule" id="PRU00192"/>
    </source>
</evidence>
<dbReference type="InterPro" id="IPR005656">
    <property type="entry name" value="MmgE_PrpD"/>
</dbReference>